<organism evidence="2 3">
    <name type="scientific">Streptomyces mauvecolor</name>
    <dbReference type="NCBI Taxonomy" id="58345"/>
    <lineage>
        <taxon>Bacteria</taxon>
        <taxon>Bacillati</taxon>
        <taxon>Actinomycetota</taxon>
        <taxon>Actinomycetes</taxon>
        <taxon>Kitasatosporales</taxon>
        <taxon>Streptomycetaceae</taxon>
        <taxon>Streptomyces</taxon>
    </lineage>
</organism>
<dbReference type="RefSeq" id="WP_344374152.1">
    <property type="nucleotide sequence ID" value="NZ_BAAASQ010000008.1"/>
</dbReference>
<dbReference type="Pfam" id="PF17885">
    <property type="entry name" value="Smoa_sbd"/>
    <property type="match status" value="1"/>
</dbReference>
<gene>
    <name evidence="2" type="ORF">ACFPFX_29495</name>
</gene>
<reference evidence="3" key="1">
    <citation type="journal article" date="2019" name="Int. J. Syst. Evol. Microbiol.">
        <title>The Global Catalogue of Microorganisms (GCM) 10K type strain sequencing project: providing services to taxonomists for standard genome sequencing and annotation.</title>
        <authorList>
            <consortium name="The Broad Institute Genomics Platform"/>
            <consortium name="The Broad Institute Genome Sequencing Center for Infectious Disease"/>
            <person name="Wu L."/>
            <person name="Ma J."/>
        </authorList>
    </citation>
    <scope>NUCLEOTIDE SEQUENCE [LARGE SCALE GENOMIC DNA]</scope>
    <source>
        <strain evidence="3">CCM 7224</strain>
    </source>
</reference>
<evidence type="ECO:0000259" key="1">
    <source>
        <dbReference type="Pfam" id="PF17885"/>
    </source>
</evidence>
<keyword evidence="3" id="KW-1185">Reference proteome</keyword>
<feature type="domain" description="Styrene monooxygenase StyA putative substrate binding" evidence="1">
    <location>
        <begin position="156"/>
        <end position="265"/>
    </location>
</feature>
<dbReference type="InterPro" id="IPR036188">
    <property type="entry name" value="FAD/NAD-bd_sf"/>
</dbReference>
<accession>A0ABV9UX84</accession>
<dbReference type="Proteomes" id="UP001595834">
    <property type="component" value="Unassembled WGS sequence"/>
</dbReference>
<evidence type="ECO:0000313" key="2">
    <source>
        <dbReference type="EMBL" id="MFC4960439.1"/>
    </source>
</evidence>
<dbReference type="Gene3D" id="3.50.50.60">
    <property type="entry name" value="FAD/NAD(P)-binding domain"/>
    <property type="match status" value="3"/>
</dbReference>
<dbReference type="EMBL" id="JBHSIZ010000036">
    <property type="protein sequence ID" value="MFC4960439.1"/>
    <property type="molecule type" value="Genomic_DNA"/>
</dbReference>
<sequence length="422" mass="46192">MVDQVEACVRRIAIIGAGQAGLQLALGLQAAEYDVTLVSERTADRIRDGRVTSTQLMFGPALALERAAGLNLWDDSAPVMGGLEMNQGDPTAEEPWSARFTTTYDAEVRSVDQRVKLSAWLELFEARGGRVEFRAADADYLADIAARHELTVVAAGRGALSSLFGRDEARSVYDRPQRALAAFYAWGVTPRGDETDAYLRNTGMPSAGDAIALQALTVGGPCEILLLEAKFGGPYDCWEDRPKPREGLRRAVELLRTYAPGEYERFAGAEPTDEGAALYGAITPTVRHGVAALGGGQYVLGMADAVVVNDPITGQGANNAARAAAAYLDAIVRRGELPYDERWMRGTFDAYWEHTRHVHAFTDLMLRQPPAEHISRLVRAAFEFPEIAHRFANGYADPLDYRDWLIDPERADAYLAKIAESR</sequence>
<dbReference type="GO" id="GO:0004497">
    <property type="term" value="F:monooxygenase activity"/>
    <property type="evidence" value="ECO:0007669"/>
    <property type="project" value="UniProtKB-KW"/>
</dbReference>
<proteinExistence type="predicted"/>
<dbReference type="InterPro" id="IPR041654">
    <property type="entry name" value="StyA_sbd"/>
</dbReference>
<keyword evidence="2" id="KW-0560">Oxidoreductase</keyword>
<comment type="caution">
    <text evidence="2">The sequence shown here is derived from an EMBL/GenBank/DDBJ whole genome shotgun (WGS) entry which is preliminary data.</text>
</comment>
<dbReference type="SUPFAM" id="SSF51905">
    <property type="entry name" value="FAD/NAD(P)-binding domain"/>
    <property type="match status" value="1"/>
</dbReference>
<protein>
    <submittedName>
        <fullName evidence="2">Styrene monooxygenase/indole monooxygenase family protein</fullName>
    </submittedName>
</protein>
<name>A0ABV9UX84_9ACTN</name>
<keyword evidence="2" id="KW-0503">Monooxygenase</keyword>
<evidence type="ECO:0000313" key="3">
    <source>
        <dbReference type="Proteomes" id="UP001595834"/>
    </source>
</evidence>